<dbReference type="InterPro" id="IPR035902">
    <property type="entry name" value="Nuc_phospho_transferase"/>
</dbReference>
<dbReference type="SUPFAM" id="SSF52418">
    <property type="entry name" value="Nucleoside phosphorylase/phosphoribosyltransferase catalytic domain"/>
    <property type="match status" value="1"/>
</dbReference>
<name>M1UST4_CYAM1</name>
<reference evidence="3 4" key="1">
    <citation type="journal article" date="2004" name="Nature">
        <title>Genome sequence of the ultrasmall unicellular red alga Cyanidioschyzon merolae 10D.</title>
        <authorList>
            <person name="Matsuzaki M."/>
            <person name="Misumi O."/>
            <person name="Shin-i T."/>
            <person name="Maruyama S."/>
            <person name="Takahara M."/>
            <person name="Miyagishima S."/>
            <person name="Mori T."/>
            <person name="Nishida K."/>
            <person name="Yagisawa F."/>
            <person name="Nishida K."/>
            <person name="Yoshida Y."/>
            <person name="Nishimura Y."/>
            <person name="Nakao S."/>
            <person name="Kobayashi T."/>
            <person name="Momoyama Y."/>
            <person name="Higashiyama T."/>
            <person name="Minoda A."/>
            <person name="Sano M."/>
            <person name="Nomoto H."/>
            <person name="Oishi K."/>
            <person name="Hayashi H."/>
            <person name="Ohta F."/>
            <person name="Nishizaka S."/>
            <person name="Haga S."/>
            <person name="Miura S."/>
            <person name="Morishita T."/>
            <person name="Kabeya Y."/>
            <person name="Terasawa K."/>
            <person name="Suzuki Y."/>
            <person name="Ishii Y."/>
            <person name="Asakawa S."/>
            <person name="Takano H."/>
            <person name="Ohta N."/>
            <person name="Kuroiwa H."/>
            <person name="Tanaka K."/>
            <person name="Shimizu N."/>
            <person name="Sugano S."/>
            <person name="Sato N."/>
            <person name="Nozaki H."/>
            <person name="Ogasawara N."/>
            <person name="Kohara Y."/>
            <person name="Kuroiwa T."/>
        </authorList>
    </citation>
    <scope>NUCLEOTIDE SEQUENCE [LARGE SCALE GENOMIC DNA]</scope>
    <source>
        <strain evidence="3 4">10D</strain>
    </source>
</reference>
<dbReference type="Proteomes" id="UP000007014">
    <property type="component" value="Chromosome 12"/>
</dbReference>
<proteinExistence type="predicted"/>
<dbReference type="RefSeq" id="XP_005536807.1">
    <property type="nucleotide sequence ID" value="XM_005536750.1"/>
</dbReference>
<dbReference type="Gene3D" id="3.40.1030.10">
    <property type="entry name" value="Nucleoside phosphorylase/phosphoribosyltransferase catalytic domain"/>
    <property type="match status" value="1"/>
</dbReference>
<dbReference type="Gramene" id="CML170CT">
    <property type="protein sequence ID" value="CML170CT"/>
    <property type="gene ID" value="CML170C"/>
</dbReference>
<accession>M1UST4</accession>
<dbReference type="GeneID" id="16994577"/>
<evidence type="ECO:0000256" key="1">
    <source>
        <dbReference type="ARBA" id="ARBA00022676"/>
    </source>
</evidence>
<evidence type="ECO:0000313" key="4">
    <source>
        <dbReference type="Proteomes" id="UP000007014"/>
    </source>
</evidence>
<keyword evidence="4" id="KW-1185">Reference proteome</keyword>
<organism evidence="3 4">
    <name type="scientific">Cyanidioschyzon merolae (strain NIES-3377 / 10D)</name>
    <name type="common">Unicellular red alga</name>
    <dbReference type="NCBI Taxonomy" id="280699"/>
    <lineage>
        <taxon>Eukaryota</taxon>
        <taxon>Rhodophyta</taxon>
        <taxon>Bangiophyceae</taxon>
        <taxon>Cyanidiales</taxon>
        <taxon>Cyanidiaceae</taxon>
        <taxon>Cyanidioschyzon</taxon>
    </lineage>
</organism>
<keyword evidence="2 3" id="KW-0808">Transferase</keyword>
<evidence type="ECO:0000313" key="3">
    <source>
        <dbReference type="EMBL" id="BAM80771.1"/>
    </source>
</evidence>
<dbReference type="OrthoDB" id="2672at2759"/>
<sequence length="535" mass="58304">MWAFWSGAELLAVKKRAREAARPLQCCVRGSALQEGIKAVAIGKHGAKPVPESILEPLKVELERVEHQLQVFKRQGPNMAADDPASSLNIEQVARRASFLASLFLKYELLPAEAQLLQHCIPKSTASLRLGRERCDCFASDVLQTLCTNLLPESKAFRLGVKLLSAQVLSREEAMELASIVLSCNANTMESPAVDITDVVSFRALTMHTMRVRHETSDELLGMAEAANSAMSPSFRPHQSSTQSRPPQRYVQLAEPFDGFERPGCLLTTPIIAWHLQERWGIANVVGAMGDSPGPKYGPNLKSVALELSRALGPHSTAVNFAQNLDDIFKGSRAGSRCFNLVDQAVICPALYDLLPLRRSIVKRPGWSTVEKFVGCAPEQCSVLIASAFHPPYTKRMIEVSMGLGLSGAIIIRKGIEGTLSIAPDSNFIELACCARRADHTYEQIELKVQPSVERVKTSSPANATVSATLTAAENARLLRNYYQSRTSCGDEQFDRIIQATLACVDAGMQWLMEHIHEQGLAGEASSSVPPCAGG</sequence>
<dbReference type="GO" id="GO:0016757">
    <property type="term" value="F:glycosyltransferase activity"/>
    <property type="evidence" value="ECO:0007669"/>
    <property type="project" value="UniProtKB-KW"/>
</dbReference>
<dbReference type="EMBL" id="AP006494">
    <property type="protein sequence ID" value="BAM80771.1"/>
    <property type="molecule type" value="Genomic_DNA"/>
</dbReference>
<dbReference type="AlphaFoldDB" id="M1UST4"/>
<dbReference type="HOGENOM" id="CLU_509397_0_0_1"/>
<reference evidence="3 4" key="2">
    <citation type="journal article" date="2007" name="BMC Biol.">
        <title>A 100%-complete sequence reveals unusually simple genomic features in the hot-spring red alga Cyanidioschyzon merolae.</title>
        <authorList>
            <person name="Nozaki H."/>
            <person name="Takano H."/>
            <person name="Misumi O."/>
            <person name="Terasawa K."/>
            <person name="Matsuzaki M."/>
            <person name="Maruyama S."/>
            <person name="Nishida K."/>
            <person name="Yagisawa F."/>
            <person name="Yoshida Y."/>
            <person name="Fujiwara T."/>
            <person name="Takio S."/>
            <person name="Tamura K."/>
            <person name="Chung S.J."/>
            <person name="Nakamura S."/>
            <person name="Kuroiwa H."/>
            <person name="Tanaka K."/>
            <person name="Sato N."/>
            <person name="Kuroiwa T."/>
        </authorList>
    </citation>
    <scope>NUCLEOTIDE SEQUENCE [LARGE SCALE GENOMIC DNA]</scope>
    <source>
        <strain evidence="3 4">10D</strain>
    </source>
</reference>
<dbReference type="OMA" id="FHITYQM"/>
<gene>
    <name evidence="3" type="ORF">CYME_CML170C</name>
</gene>
<evidence type="ECO:0000256" key="2">
    <source>
        <dbReference type="ARBA" id="ARBA00022679"/>
    </source>
</evidence>
<protein>
    <submittedName>
        <fullName evidence="3">Similar to phosphoribosylanthranilate transferase</fullName>
    </submittedName>
</protein>
<dbReference type="KEGG" id="cme:CYME_CML170C"/>
<keyword evidence="1" id="KW-0328">Glycosyltransferase</keyword>